<comment type="caution">
    <text evidence="1">The sequence shown here is derived from an EMBL/GenBank/DDBJ whole genome shotgun (WGS) entry which is preliminary data.</text>
</comment>
<accession>A0A4Y2KTK4</accession>
<reference evidence="1 2" key="1">
    <citation type="journal article" date="2019" name="Sci. Rep.">
        <title>Orb-weaving spider Araneus ventricosus genome elucidates the spidroin gene catalogue.</title>
        <authorList>
            <person name="Kono N."/>
            <person name="Nakamura H."/>
            <person name="Ohtoshi R."/>
            <person name="Moran D.A.P."/>
            <person name="Shinohara A."/>
            <person name="Yoshida Y."/>
            <person name="Fujiwara M."/>
            <person name="Mori M."/>
            <person name="Tomita M."/>
            <person name="Arakawa K."/>
        </authorList>
    </citation>
    <scope>NUCLEOTIDE SEQUENCE [LARGE SCALE GENOMIC DNA]</scope>
</reference>
<evidence type="ECO:0000313" key="1">
    <source>
        <dbReference type="EMBL" id="GBN04997.1"/>
    </source>
</evidence>
<dbReference type="Proteomes" id="UP000499080">
    <property type="component" value="Unassembled WGS sequence"/>
</dbReference>
<dbReference type="AlphaFoldDB" id="A0A4Y2KTK4"/>
<keyword evidence="2" id="KW-1185">Reference proteome</keyword>
<gene>
    <name evidence="1" type="ORF">AVEN_1386_1</name>
</gene>
<protein>
    <submittedName>
        <fullName evidence="1">Uncharacterized protein</fullName>
    </submittedName>
</protein>
<proteinExistence type="predicted"/>
<evidence type="ECO:0000313" key="2">
    <source>
        <dbReference type="Proteomes" id="UP000499080"/>
    </source>
</evidence>
<sequence length="132" mass="15004">MIKSSLVSTDTKNYKRFNFISGASESEDLSSGEEVNTSITQTLNVGDCALVPFAGKKFIKHFAQQIIAKRLCLPKIMERKVLDSFFKENHLIRERDHIPQPPNPVKKETAKHLLNLKVIKGIKESMKPKNPR</sequence>
<name>A0A4Y2KTK4_ARAVE</name>
<organism evidence="1 2">
    <name type="scientific">Araneus ventricosus</name>
    <name type="common">Orbweaver spider</name>
    <name type="synonym">Epeira ventricosa</name>
    <dbReference type="NCBI Taxonomy" id="182803"/>
    <lineage>
        <taxon>Eukaryota</taxon>
        <taxon>Metazoa</taxon>
        <taxon>Ecdysozoa</taxon>
        <taxon>Arthropoda</taxon>
        <taxon>Chelicerata</taxon>
        <taxon>Arachnida</taxon>
        <taxon>Araneae</taxon>
        <taxon>Araneomorphae</taxon>
        <taxon>Entelegynae</taxon>
        <taxon>Araneoidea</taxon>
        <taxon>Araneidae</taxon>
        <taxon>Araneus</taxon>
    </lineage>
</organism>
<dbReference type="EMBL" id="BGPR01004931">
    <property type="protein sequence ID" value="GBN04997.1"/>
    <property type="molecule type" value="Genomic_DNA"/>
</dbReference>